<dbReference type="SMART" id="SM01133">
    <property type="entry name" value="DeoC"/>
    <property type="match status" value="1"/>
</dbReference>
<sequence length="224" mass="23599">MKITKQQMAGMIDHTLLKPFAGLSQIRQLCEEAVKQGFASVCINPCHISAARELLSGTSVKVCTVIGFPLGAAMTDVKAFEAREAVRAGAGEIDMVINIGFLKDKRFEEAYEDILAVVKSIASVSDTVLLKVIIETCYLTEEEKVRACLLAERAGAHFVKTSTGFGTGGALTGDIDLMRRTVSAGMGIKASGGIKTAAQAIAVLEAGATRIGTSSGKIIIAEMD</sequence>
<dbReference type="HOGENOM" id="CLU_053595_0_2_9"/>
<dbReference type="Gene3D" id="3.20.20.70">
    <property type="entry name" value="Aldolase class I"/>
    <property type="match status" value="1"/>
</dbReference>
<accession>C8W218</accession>
<evidence type="ECO:0000256" key="5">
    <source>
        <dbReference type="ARBA" id="ARBA00048791"/>
    </source>
</evidence>
<proteinExistence type="inferred from homology"/>
<dbReference type="HAMAP" id="MF_00114">
    <property type="entry name" value="DeoC_type1"/>
    <property type="match status" value="1"/>
</dbReference>
<dbReference type="PIRSF" id="PIRSF001357">
    <property type="entry name" value="DeoC"/>
    <property type="match status" value="1"/>
</dbReference>
<protein>
    <recommendedName>
        <fullName evidence="7">Deoxyribose-phosphate aldolase</fullName>
        <shortName evidence="7">DERA</shortName>
        <ecNumber evidence="7">4.1.2.4</ecNumber>
    </recommendedName>
    <alternativeName>
        <fullName evidence="7">2-deoxy-D-ribose 5-phosphate aldolase</fullName>
    </alternativeName>
    <alternativeName>
        <fullName evidence="7">Phosphodeoxyriboaldolase</fullName>
        <shortName evidence="7">Deoxyriboaldolase</shortName>
    </alternativeName>
</protein>
<keyword evidence="3 7" id="KW-0456">Lyase</keyword>
<evidence type="ECO:0000256" key="1">
    <source>
        <dbReference type="ARBA" id="ARBA00010936"/>
    </source>
</evidence>
<feature type="active site" description="Proton donor/acceptor" evidence="7">
    <location>
        <position position="94"/>
    </location>
</feature>
<dbReference type="STRING" id="485916.Dtox_0772"/>
<dbReference type="CDD" id="cd00959">
    <property type="entry name" value="DeoC"/>
    <property type="match status" value="1"/>
</dbReference>
<dbReference type="InterPro" id="IPR002915">
    <property type="entry name" value="DeoC/FbaB/LacD_aldolase"/>
</dbReference>
<evidence type="ECO:0000256" key="7">
    <source>
        <dbReference type="HAMAP-Rule" id="MF_00114"/>
    </source>
</evidence>
<dbReference type="AlphaFoldDB" id="C8W218"/>
<reference evidence="8 9" key="1">
    <citation type="journal article" date="2009" name="Stand. Genomic Sci.">
        <title>Complete genome sequence of Desulfotomaculum acetoxidans type strain (5575).</title>
        <authorList>
            <person name="Spring S."/>
            <person name="Lapidus A."/>
            <person name="Schroder M."/>
            <person name="Gleim D."/>
            <person name="Sims D."/>
            <person name="Meincke L."/>
            <person name="Glavina Del Rio T."/>
            <person name="Tice H."/>
            <person name="Copeland A."/>
            <person name="Cheng J.F."/>
            <person name="Lucas S."/>
            <person name="Chen F."/>
            <person name="Nolan M."/>
            <person name="Bruce D."/>
            <person name="Goodwin L."/>
            <person name="Pitluck S."/>
            <person name="Ivanova N."/>
            <person name="Mavromatis K."/>
            <person name="Mikhailova N."/>
            <person name="Pati A."/>
            <person name="Chen A."/>
            <person name="Palaniappan K."/>
            <person name="Land M."/>
            <person name="Hauser L."/>
            <person name="Chang Y.J."/>
            <person name="Jeffries C.D."/>
            <person name="Chain P."/>
            <person name="Saunders E."/>
            <person name="Brettin T."/>
            <person name="Detter J.C."/>
            <person name="Goker M."/>
            <person name="Bristow J."/>
            <person name="Eisen J.A."/>
            <person name="Markowitz V."/>
            <person name="Hugenholtz P."/>
            <person name="Kyrpides N.C."/>
            <person name="Klenk H.P."/>
            <person name="Han C."/>
        </authorList>
    </citation>
    <scope>NUCLEOTIDE SEQUENCE [LARGE SCALE GENOMIC DNA]</scope>
    <source>
        <strain evidence="9">ATCC 49208 / DSM 771 / VKM B-1644</strain>
    </source>
</reference>
<evidence type="ECO:0000256" key="6">
    <source>
        <dbReference type="ARBA" id="ARBA00056337"/>
    </source>
</evidence>
<keyword evidence="2 7" id="KW-0963">Cytoplasm</keyword>
<dbReference type="SUPFAM" id="SSF51569">
    <property type="entry name" value="Aldolase"/>
    <property type="match status" value="1"/>
</dbReference>
<keyword evidence="9" id="KW-1185">Reference proteome</keyword>
<dbReference type="Proteomes" id="UP000002217">
    <property type="component" value="Chromosome"/>
</dbReference>
<comment type="subcellular location">
    <subcellularLocation>
        <location evidence="7">Cytoplasm</location>
    </subcellularLocation>
</comment>
<comment type="pathway">
    <text evidence="7">Carbohydrate degradation; 2-deoxy-D-ribose 1-phosphate degradation; D-glyceraldehyde 3-phosphate and acetaldehyde from 2-deoxy-alpha-D-ribose 1-phosphate: step 2/2.</text>
</comment>
<gene>
    <name evidence="7" type="primary">deoC</name>
    <name evidence="8" type="ordered locus">Dtox_0772</name>
</gene>
<name>C8W218_DESAS</name>
<organism evidence="8 9">
    <name type="scientific">Desulfofarcimen acetoxidans (strain ATCC 49208 / DSM 771 / KCTC 5769 / VKM B-1644 / 5575)</name>
    <name type="common">Desulfotomaculum acetoxidans</name>
    <dbReference type="NCBI Taxonomy" id="485916"/>
    <lineage>
        <taxon>Bacteria</taxon>
        <taxon>Bacillati</taxon>
        <taxon>Bacillota</taxon>
        <taxon>Clostridia</taxon>
        <taxon>Eubacteriales</taxon>
        <taxon>Peptococcaceae</taxon>
        <taxon>Desulfofarcimen</taxon>
    </lineage>
</organism>
<dbReference type="UniPathway" id="UPA00002">
    <property type="reaction ID" value="UER00468"/>
</dbReference>
<dbReference type="GO" id="GO:0005737">
    <property type="term" value="C:cytoplasm"/>
    <property type="evidence" value="ECO:0007669"/>
    <property type="project" value="UniProtKB-SubCell"/>
</dbReference>
<dbReference type="EMBL" id="CP001720">
    <property type="protein sequence ID" value="ACV61682.1"/>
    <property type="molecule type" value="Genomic_DNA"/>
</dbReference>
<dbReference type="NCBIfam" id="TIGR00126">
    <property type="entry name" value="deoC"/>
    <property type="match status" value="1"/>
</dbReference>
<dbReference type="KEGG" id="dae:Dtox_0772"/>
<evidence type="ECO:0000256" key="4">
    <source>
        <dbReference type="ARBA" id="ARBA00023270"/>
    </source>
</evidence>
<keyword evidence="4 7" id="KW-0704">Schiff base</keyword>
<comment type="catalytic activity">
    <reaction evidence="5 7">
        <text>2-deoxy-D-ribose 5-phosphate = D-glyceraldehyde 3-phosphate + acetaldehyde</text>
        <dbReference type="Rhea" id="RHEA:12821"/>
        <dbReference type="ChEBI" id="CHEBI:15343"/>
        <dbReference type="ChEBI" id="CHEBI:59776"/>
        <dbReference type="ChEBI" id="CHEBI:62877"/>
        <dbReference type="EC" id="4.1.2.4"/>
    </reaction>
</comment>
<dbReference type="GO" id="GO:0009264">
    <property type="term" value="P:deoxyribonucleotide catabolic process"/>
    <property type="evidence" value="ECO:0007669"/>
    <property type="project" value="UniProtKB-UniRule"/>
</dbReference>
<dbReference type="FunFam" id="3.20.20.70:FF:000044">
    <property type="entry name" value="Deoxyribose-phosphate aldolase"/>
    <property type="match status" value="1"/>
</dbReference>
<dbReference type="EC" id="4.1.2.4" evidence="7"/>
<evidence type="ECO:0000256" key="2">
    <source>
        <dbReference type="ARBA" id="ARBA00022490"/>
    </source>
</evidence>
<comment type="function">
    <text evidence="6 7">Catalyzes a reversible aldol reaction between acetaldehyde and D-glyceraldehyde 3-phosphate to generate 2-deoxy-D-ribose 5-phosphate.</text>
</comment>
<dbReference type="Pfam" id="PF01791">
    <property type="entry name" value="DeoC"/>
    <property type="match status" value="1"/>
</dbReference>
<dbReference type="GO" id="GO:0016052">
    <property type="term" value="P:carbohydrate catabolic process"/>
    <property type="evidence" value="ECO:0007669"/>
    <property type="project" value="TreeGrafter"/>
</dbReference>
<dbReference type="PANTHER" id="PTHR10889">
    <property type="entry name" value="DEOXYRIBOSE-PHOSPHATE ALDOLASE"/>
    <property type="match status" value="1"/>
</dbReference>
<dbReference type="eggNOG" id="COG0274">
    <property type="taxonomic scope" value="Bacteria"/>
</dbReference>
<dbReference type="GO" id="GO:0004139">
    <property type="term" value="F:deoxyribose-phosphate aldolase activity"/>
    <property type="evidence" value="ECO:0007669"/>
    <property type="project" value="UniProtKB-UniRule"/>
</dbReference>
<evidence type="ECO:0000256" key="3">
    <source>
        <dbReference type="ARBA" id="ARBA00023239"/>
    </source>
</evidence>
<dbReference type="InterPro" id="IPR011343">
    <property type="entry name" value="DeoC"/>
</dbReference>
<dbReference type="InterPro" id="IPR013785">
    <property type="entry name" value="Aldolase_TIM"/>
</dbReference>
<feature type="active site" description="Schiff-base intermediate with acetaldehyde" evidence="7">
    <location>
        <position position="160"/>
    </location>
</feature>
<evidence type="ECO:0000313" key="8">
    <source>
        <dbReference type="EMBL" id="ACV61682.1"/>
    </source>
</evidence>
<evidence type="ECO:0000313" key="9">
    <source>
        <dbReference type="Proteomes" id="UP000002217"/>
    </source>
</evidence>
<dbReference type="GO" id="GO:0006018">
    <property type="term" value="P:2-deoxyribose 1-phosphate catabolic process"/>
    <property type="evidence" value="ECO:0007669"/>
    <property type="project" value="UniProtKB-UniRule"/>
</dbReference>
<dbReference type="InterPro" id="IPR028581">
    <property type="entry name" value="DeoC_typeI"/>
</dbReference>
<feature type="active site" description="Proton donor/acceptor" evidence="7">
    <location>
        <position position="189"/>
    </location>
</feature>
<comment type="similarity">
    <text evidence="1 7">Belongs to the DeoC/FbaB aldolase family. DeoC type 1 subfamily.</text>
</comment>
<dbReference type="PANTHER" id="PTHR10889:SF1">
    <property type="entry name" value="DEOXYRIBOSE-PHOSPHATE ALDOLASE"/>
    <property type="match status" value="1"/>
</dbReference>